<evidence type="ECO:0000256" key="1">
    <source>
        <dbReference type="ARBA" id="ARBA00004496"/>
    </source>
</evidence>
<dbReference type="GO" id="GO:0016279">
    <property type="term" value="F:protein-lysine N-methyltransferase activity"/>
    <property type="evidence" value="ECO:0007669"/>
    <property type="project" value="UniProtKB-UniRule"/>
</dbReference>
<keyword evidence="7" id="KW-1185">Reference proteome</keyword>
<dbReference type="PANTHER" id="PTHR13200:SF0">
    <property type="entry name" value="EEF1A LYSINE METHYLTRANSFERASE 1"/>
    <property type="match status" value="1"/>
</dbReference>
<dbReference type="EC" id="2.1.1.-" evidence="5"/>
<evidence type="ECO:0000256" key="3">
    <source>
        <dbReference type="ARBA" id="ARBA00022603"/>
    </source>
</evidence>
<dbReference type="EMBL" id="OC919105">
    <property type="protein sequence ID" value="CAD7650706.1"/>
    <property type="molecule type" value="Genomic_DNA"/>
</dbReference>
<dbReference type="InterPro" id="IPR029063">
    <property type="entry name" value="SAM-dependent_MTases_sf"/>
</dbReference>
<evidence type="ECO:0000256" key="2">
    <source>
        <dbReference type="ARBA" id="ARBA00022490"/>
    </source>
</evidence>
<dbReference type="GO" id="GO:0003676">
    <property type="term" value="F:nucleic acid binding"/>
    <property type="evidence" value="ECO:0007669"/>
    <property type="project" value="InterPro"/>
</dbReference>
<keyword evidence="4 5" id="KW-0808">Transferase</keyword>
<dbReference type="GO" id="GO:0032259">
    <property type="term" value="P:methylation"/>
    <property type="evidence" value="ECO:0007669"/>
    <property type="project" value="UniProtKB-KW"/>
</dbReference>
<accession>A0A7R9LZB4</accession>
<keyword evidence="2 5" id="KW-0963">Cytoplasm</keyword>
<dbReference type="PROSITE" id="PS00092">
    <property type="entry name" value="N6_MTASE"/>
    <property type="match status" value="1"/>
</dbReference>
<sequence>MATQISPEELIDPDLVLSEHTLNALKEFYAETSSRLNADDSKDTDIQENWQLSQFWYTEDTSQYLCDEVIHALGDHKTRKSIACISCPTLFDKLFKKLSQEENNSIDLVLFEFDRRFEAKYSSGYVFYDYNEPIDDHMKERFKEQSFDVVIADPPFLSEECMRKTSQTIRYLAMDKILVCTGAVMRDVLAECLQLEECLHFEPKHNRNLGNEFKCFSNFLLRQLPHK</sequence>
<dbReference type="AlphaFoldDB" id="A0A7R9LZB4"/>
<gene>
    <name evidence="6" type="ORF">ONB1V03_LOCUS7948</name>
</gene>
<keyword evidence="3 5" id="KW-0489">Methyltransferase</keyword>
<dbReference type="InterPro" id="IPR002052">
    <property type="entry name" value="DNA_methylase_N6_adenine_CS"/>
</dbReference>
<dbReference type="PANTHER" id="PTHR13200">
    <property type="entry name" value="EEF1A LYSINE METHYLTRANSFERASE 1"/>
    <property type="match status" value="1"/>
</dbReference>
<dbReference type="Proteomes" id="UP000728032">
    <property type="component" value="Unassembled WGS sequence"/>
</dbReference>
<organism evidence="6">
    <name type="scientific">Oppiella nova</name>
    <dbReference type="NCBI Taxonomy" id="334625"/>
    <lineage>
        <taxon>Eukaryota</taxon>
        <taxon>Metazoa</taxon>
        <taxon>Ecdysozoa</taxon>
        <taxon>Arthropoda</taxon>
        <taxon>Chelicerata</taxon>
        <taxon>Arachnida</taxon>
        <taxon>Acari</taxon>
        <taxon>Acariformes</taxon>
        <taxon>Sarcoptiformes</taxon>
        <taxon>Oribatida</taxon>
        <taxon>Brachypylina</taxon>
        <taxon>Oppioidea</taxon>
        <taxon>Oppiidae</taxon>
        <taxon>Oppiella</taxon>
    </lineage>
</organism>
<reference evidence="6" key="1">
    <citation type="submission" date="2020-11" db="EMBL/GenBank/DDBJ databases">
        <authorList>
            <person name="Tran Van P."/>
        </authorList>
    </citation>
    <scope>NUCLEOTIDE SEQUENCE</scope>
</reference>
<comment type="subcellular location">
    <subcellularLocation>
        <location evidence="1 5">Cytoplasm</location>
    </subcellularLocation>
</comment>
<dbReference type="InterPro" id="IPR019369">
    <property type="entry name" value="Efm5/EEF1AKMT1"/>
</dbReference>
<evidence type="ECO:0000256" key="4">
    <source>
        <dbReference type="ARBA" id="ARBA00022679"/>
    </source>
</evidence>
<dbReference type="SUPFAM" id="SSF53335">
    <property type="entry name" value="S-adenosyl-L-methionine-dependent methyltransferases"/>
    <property type="match status" value="1"/>
</dbReference>
<comment type="similarity">
    <text evidence="5">Belongs to the class I-like SAM-binding methyltransferase superfamily. EFM5 family.</text>
</comment>
<protein>
    <recommendedName>
        <fullName evidence="5">Protein-lysine N-methyltransferase ONB1V03_LOCUS7948</fullName>
        <ecNumber evidence="5">2.1.1.-</ecNumber>
    </recommendedName>
</protein>
<dbReference type="OrthoDB" id="206354at2759"/>
<dbReference type="HAMAP" id="MF_03187">
    <property type="entry name" value="Methyltr_EFM5"/>
    <property type="match status" value="1"/>
</dbReference>
<evidence type="ECO:0000313" key="6">
    <source>
        <dbReference type="EMBL" id="CAD7650706.1"/>
    </source>
</evidence>
<evidence type="ECO:0000256" key="5">
    <source>
        <dbReference type="HAMAP-Rule" id="MF_03187"/>
    </source>
</evidence>
<dbReference type="Pfam" id="PF10237">
    <property type="entry name" value="N6-adenineMlase"/>
    <property type="match status" value="1"/>
</dbReference>
<evidence type="ECO:0000313" key="7">
    <source>
        <dbReference type="Proteomes" id="UP000728032"/>
    </source>
</evidence>
<name>A0A7R9LZB4_9ACAR</name>
<dbReference type="InterPro" id="IPR041370">
    <property type="entry name" value="Mlase_EEF1AKMT1/ZCCHC4"/>
</dbReference>
<proteinExistence type="inferred from homology"/>
<dbReference type="GO" id="GO:0005737">
    <property type="term" value="C:cytoplasm"/>
    <property type="evidence" value="ECO:0007669"/>
    <property type="project" value="UniProtKB-SubCell"/>
</dbReference>
<dbReference type="EMBL" id="CAJPVJ010004280">
    <property type="protein sequence ID" value="CAG2168458.1"/>
    <property type="molecule type" value="Genomic_DNA"/>
</dbReference>
<comment type="function">
    <text evidence="5">S-adenosyl-L-methionine-dependent protein-lysine N-methyltransferase that methylates elongation factor 1-alpha.</text>
</comment>